<name>A0A1Z5J0V2_9LACO</name>
<dbReference type="AlphaFoldDB" id="A0A1Z5J0V2"/>
<keyword evidence="3" id="KW-1185">Reference proteome</keyword>
<feature type="signal peptide" evidence="1">
    <location>
        <begin position="1"/>
        <end position="29"/>
    </location>
</feature>
<proteinExistence type="predicted"/>
<comment type="caution">
    <text evidence="2">The sequence shown here is derived from an EMBL/GenBank/DDBJ whole genome shotgun (WGS) entry which is preliminary data.</text>
</comment>
<evidence type="ECO:0000313" key="3">
    <source>
        <dbReference type="Proteomes" id="UP000223370"/>
    </source>
</evidence>
<accession>A0A1Z5J0V2</accession>
<organism evidence="2 3">
    <name type="scientific">Secundilactobacillus silagincola</name>
    <dbReference type="NCBI Taxonomy" id="1714681"/>
    <lineage>
        <taxon>Bacteria</taxon>
        <taxon>Bacillati</taxon>
        <taxon>Bacillota</taxon>
        <taxon>Bacilli</taxon>
        <taxon>Lactobacillales</taxon>
        <taxon>Lactobacillaceae</taxon>
        <taxon>Secundilactobacillus</taxon>
    </lineage>
</organism>
<evidence type="ECO:0008006" key="4">
    <source>
        <dbReference type="Google" id="ProtNLM"/>
    </source>
</evidence>
<keyword evidence="1" id="KW-0732">Signal</keyword>
<reference evidence="2 3" key="1">
    <citation type="submission" date="2015-11" db="EMBL/GenBank/DDBJ databases">
        <title>Draft genome sequences of new species of the genus Lactobacillus isolated from orchardgrass silage.</title>
        <authorList>
            <person name="Tohno M."/>
            <person name="Tanizawa Y."/>
            <person name="Arita M."/>
        </authorList>
    </citation>
    <scope>NUCLEOTIDE SEQUENCE [LARGE SCALE GENOMIC DNA]</scope>
    <source>
        <strain evidence="2 3">IWT5</strain>
    </source>
</reference>
<dbReference type="EMBL" id="BCMJ01000003">
    <property type="protein sequence ID" value="GAX07663.1"/>
    <property type="molecule type" value="Genomic_DNA"/>
</dbReference>
<dbReference type="OrthoDB" id="2291410at2"/>
<protein>
    <recommendedName>
        <fullName evidence="4">Surface layer protein A domain-containing protein</fullName>
    </recommendedName>
</protein>
<gene>
    <name evidence="2" type="ORF">IWT5_00813</name>
</gene>
<dbReference type="RefSeq" id="WP_098824040.1">
    <property type="nucleotide sequence ID" value="NZ_BCMJ01000003.1"/>
</dbReference>
<evidence type="ECO:0000313" key="2">
    <source>
        <dbReference type="EMBL" id="GAX07663.1"/>
    </source>
</evidence>
<dbReference type="Proteomes" id="UP000223370">
    <property type="component" value="Unassembled WGS sequence"/>
</dbReference>
<evidence type="ECO:0000256" key="1">
    <source>
        <dbReference type="SAM" id="SignalP"/>
    </source>
</evidence>
<sequence precursor="true">MKSRFSVLALTVFLSAIALFSITNIQVSAKTTVRYYQNVKNARYFTTDYGNMYSTGKLSHKIGTMDAGDAVTVYYAVHVTRNGKKAIYYKYRYGKASKTAWAWSGNFLKDLGKAGNENRFRNVMLKYINKKRLAKNRPQIKLNAQLDQLADVRTLLMDNETAWENTTLEDSAKPLGVDVGGVEESMQGSTFGVDPIFLDYTDIDSFFTDGLELSTQSLLLNAKTKEFGWGFGSQDSNWTDILTK</sequence>
<feature type="chain" id="PRO_5012238713" description="Surface layer protein A domain-containing protein" evidence="1">
    <location>
        <begin position="30"/>
        <end position="244"/>
    </location>
</feature>